<dbReference type="EMBL" id="CP029289">
    <property type="protein sequence ID" value="AWR94967.1"/>
    <property type="molecule type" value="Genomic_DNA"/>
</dbReference>
<organism evidence="1 2">
    <name type="scientific">Acidianus brierleyi</name>
    <dbReference type="NCBI Taxonomy" id="41673"/>
    <lineage>
        <taxon>Archaea</taxon>
        <taxon>Thermoproteota</taxon>
        <taxon>Thermoprotei</taxon>
        <taxon>Sulfolobales</taxon>
        <taxon>Sulfolobaceae</taxon>
        <taxon>Acidianus</taxon>
    </lineage>
</organism>
<dbReference type="RefSeq" id="WP_110270848.1">
    <property type="nucleotide sequence ID" value="NZ_CP029289.2"/>
</dbReference>
<gene>
    <name evidence="1" type="ORF">DFR85_10540</name>
</gene>
<keyword evidence="2" id="KW-1185">Reference proteome</keyword>
<dbReference type="SUPFAM" id="SSF51905">
    <property type="entry name" value="FAD/NAD(P)-binding domain"/>
    <property type="match status" value="1"/>
</dbReference>
<evidence type="ECO:0000313" key="1">
    <source>
        <dbReference type="EMBL" id="AWR94967.1"/>
    </source>
</evidence>
<name>A0A2U9IFY8_9CREN</name>
<reference evidence="1 2" key="1">
    <citation type="submission" date="2018-05" db="EMBL/GenBank/DDBJ databases">
        <title>Complete Genome Sequences of Extremely Thermoacidophilic, Metal-Mobilizing Type-Strain Members of the Archaeal Family Sulfolobaceae: Acidianus brierleyi DSM-1651T, Acidianus sulfidivorans DSM-18786T, Metallosphaera hakonensis DSM-7519T, and Metallosphaera prunae DSM-10039T.</title>
        <authorList>
            <person name="Counts J.A."/>
            <person name="Kelly R.M."/>
        </authorList>
    </citation>
    <scope>NUCLEOTIDE SEQUENCE [LARGE SCALE GENOMIC DNA]</scope>
    <source>
        <strain evidence="1 2">DSM 1651</strain>
    </source>
</reference>
<dbReference type="Gene3D" id="3.50.50.60">
    <property type="entry name" value="FAD/NAD(P)-binding domain"/>
    <property type="match status" value="2"/>
</dbReference>
<dbReference type="AlphaFoldDB" id="A0A2U9IFY8"/>
<dbReference type="OrthoDB" id="46008at2157"/>
<dbReference type="Proteomes" id="UP000248044">
    <property type="component" value="Chromosome"/>
</dbReference>
<evidence type="ECO:0000313" key="2">
    <source>
        <dbReference type="Proteomes" id="UP000248044"/>
    </source>
</evidence>
<protein>
    <submittedName>
        <fullName evidence="1">Dehydrogenase</fullName>
    </submittedName>
</protein>
<accession>A0A2U9IFY8</accession>
<dbReference type="PANTHER" id="PTHR42685:SF20">
    <property type="entry name" value="HYDROGENASE, PUTATIVE-RELATED"/>
    <property type="match status" value="1"/>
</dbReference>
<dbReference type="PANTHER" id="PTHR42685">
    <property type="entry name" value="GERANYLGERANYL DIPHOSPHATE REDUCTASE"/>
    <property type="match status" value="1"/>
</dbReference>
<dbReference type="KEGG" id="abri:DFR85_10540"/>
<dbReference type="InterPro" id="IPR050407">
    <property type="entry name" value="Geranylgeranyl_reductase"/>
</dbReference>
<dbReference type="GeneID" id="36832598"/>
<dbReference type="InterPro" id="IPR036188">
    <property type="entry name" value="FAD/NAD-bd_sf"/>
</dbReference>
<sequence length="326" mass="37631">MDKIAIRGGGVAGSYLANLLQKSNYDVTLFDLKGKYFKPCGDVVPNIYEPKINWNIKYRIKNFAFYLDGEKIYDVRYRHTKWNVIDKSEWINSMLDNIKQKVIGNEKPERERYDIIINAMGPYLMDRKVVYTTRSLVKTEEFNDEAILEFNSKFTGFYWIFPDSEGIYNIGAGFLEYKNSKELLLQYIKSKLKKYEIIDTRGAPITVDLISDKNWKIGEARGLVFPMSGEGIRPSAISAEAAFDALTKGEDFNETLNNKLYKLEKRIKIQYSLLKIYINLNESLRKSMLKVFLRNGILIDAFLEDKIDFEGISESVKAIKDGAISN</sequence>
<proteinExistence type="predicted"/>